<dbReference type="GO" id="GO:0004526">
    <property type="term" value="F:ribonuclease P activity"/>
    <property type="evidence" value="ECO:0007669"/>
    <property type="project" value="TreeGrafter"/>
</dbReference>
<keyword evidence="2" id="KW-1185">Reference proteome</keyword>
<dbReference type="GO" id="GO:0000447">
    <property type="term" value="P:endonucleolytic cleavage in ITS1 to separate SSU-rRNA from 5.8S rRNA and LSU-rRNA from tricistronic rRNA transcript (SSU-rRNA, 5.8S rRNA, LSU-rRNA)"/>
    <property type="evidence" value="ECO:0007669"/>
    <property type="project" value="TreeGrafter"/>
</dbReference>
<dbReference type="Proteomes" id="UP001140217">
    <property type="component" value="Unassembled WGS sequence"/>
</dbReference>
<dbReference type="OrthoDB" id="63112at2759"/>
<dbReference type="PANTHER" id="PTHR15396:SF1">
    <property type="entry name" value="RIBONUCLEASE P PROTEIN SUBUNIT P40"/>
    <property type="match status" value="1"/>
</dbReference>
<dbReference type="InterPro" id="IPR013893">
    <property type="entry name" value="RNase_P_Rpp40"/>
</dbReference>
<reference evidence="1" key="1">
    <citation type="submission" date="2022-07" db="EMBL/GenBank/DDBJ databases">
        <title>Phylogenomic reconstructions and comparative analyses of Kickxellomycotina fungi.</title>
        <authorList>
            <person name="Reynolds N.K."/>
            <person name="Stajich J.E."/>
            <person name="Barry K."/>
            <person name="Grigoriev I.V."/>
            <person name="Crous P."/>
            <person name="Smith M.E."/>
        </authorList>
    </citation>
    <scope>NUCLEOTIDE SEQUENCE</scope>
    <source>
        <strain evidence="1">NBRC 105414</strain>
    </source>
</reference>
<dbReference type="PANTHER" id="PTHR15396">
    <property type="entry name" value="RIBONUCLEASE P PROTEIN SUBUNIT P40"/>
    <property type="match status" value="1"/>
</dbReference>
<evidence type="ECO:0000313" key="2">
    <source>
        <dbReference type="Proteomes" id="UP001140217"/>
    </source>
</evidence>
<evidence type="ECO:0000313" key="1">
    <source>
        <dbReference type="EMBL" id="KAJ2781122.1"/>
    </source>
</evidence>
<dbReference type="AlphaFoldDB" id="A0A9W8LI99"/>
<dbReference type="GO" id="GO:0001682">
    <property type="term" value="P:tRNA 5'-leader removal"/>
    <property type="evidence" value="ECO:0007669"/>
    <property type="project" value="InterPro"/>
</dbReference>
<accession>A0A9W8LI99</accession>
<organism evidence="1 2">
    <name type="scientific">Coemansia javaensis</name>
    <dbReference type="NCBI Taxonomy" id="2761396"/>
    <lineage>
        <taxon>Eukaryota</taxon>
        <taxon>Fungi</taxon>
        <taxon>Fungi incertae sedis</taxon>
        <taxon>Zoopagomycota</taxon>
        <taxon>Kickxellomycotina</taxon>
        <taxon>Kickxellomycetes</taxon>
        <taxon>Kickxellales</taxon>
        <taxon>Kickxellaceae</taxon>
        <taxon>Coemansia</taxon>
    </lineage>
</organism>
<comment type="caution">
    <text evidence="1">The sequence shown here is derived from an EMBL/GenBank/DDBJ whole genome shotgun (WGS) entry which is preliminary data.</text>
</comment>
<dbReference type="GO" id="GO:0030681">
    <property type="term" value="C:multimeric ribonuclease P complex"/>
    <property type="evidence" value="ECO:0007669"/>
    <property type="project" value="TreeGrafter"/>
</dbReference>
<dbReference type="Pfam" id="PF08584">
    <property type="entry name" value="Ribonuc_P_40"/>
    <property type="match status" value="1"/>
</dbReference>
<dbReference type="EMBL" id="JANBUL010000114">
    <property type="protein sequence ID" value="KAJ2781122.1"/>
    <property type="molecule type" value="Genomic_DNA"/>
</dbReference>
<protein>
    <submittedName>
        <fullName evidence="1">Uncharacterized protein</fullName>
    </submittedName>
</protein>
<name>A0A9W8LI99_9FUNG</name>
<dbReference type="GO" id="GO:0000171">
    <property type="term" value="F:ribonuclease MRP activity"/>
    <property type="evidence" value="ECO:0007669"/>
    <property type="project" value="TreeGrafter"/>
</dbReference>
<sequence>MSSHIPLPKERHSKSKLFVTVSSLGSKRREHARAIETHPFNYRLAVVVPRGAADAQAIVARHVGSYFKIRLRLSDLIDPGFVGSYVKQNTLLALSANRLIDADDVFAVDGSGKLILSLCKDTYETLGLAGRQAAFPLQRGARFTVEIDLLAGCMDPAKKHFQRIRARLDAVLAEPVEFVVGYYDRRTGAALNLDLPGAVACEPRVVTGAVAGAAVPGISDAFLGARRQSDEWVGQAQALFEWIGLAAAGSQAVVPALAEAMGAETCMYSAPEPSGAGDLAVCSVRGLLSPMAISSVVADLLEAGADFYVCVWGHEDAPVSWGAAEHGFLVSGEHVCAQAYLPQRGRCLTFQACGPWDAFS</sequence>
<proteinExistence type="predicted"/>
<dbReference type="GO" id="GO:0000172">
    <property type="term" value="C:ribonuclease MRP complex"/>
    <property type="evidence" value="ECO:0007669"/>
    <property type="project" value="TreeGrafter"/>
</dbReference>
<gene>
    <name evidence="1" type="ORF">H4R18_003064</name>
</gene>